<dbReference type="SFLD" id="SFLDS00029">
    <property type="entry name" value="Radical_SAM"/>
    <property type="match status" value="1"/>
</dbReference>
<name>A0ABR6TMV9_9FIRM</name>
<sequence length="415" mass="48740">MIATLSRMWLTRSLKPFRFTNDYDRKLHYINSSNLGLYVHIPFCKSICNFCPYCKEIYTKEKCDRYIDSLIDEINYVCGDTKEKKKITSLYFGGGTPALAVDRLNDIIEVLNKYFEITDGIGVELHPENVCDSTLSILRKIGVTKISIGIQSFQDKFLDILGRGKFDYSNMLNSLKKYKFDTVSMDFIFALPDQTIDDLKKDIEMAFSNGANHIAVYPFIDFDFTKSNVKAMTKREKRKLLDEITLYCEKKGYHRDSIWTFAKEKNAKYSSMTRDNFLGFGCSATTVLDEQFKINTFSVEDYINRIADKDMATSLTIRFTKRQRMLYYLFWTAYTTRINKKNFESFFGVSLKRMYGFELLIGKMVGFFTEDDDEYKMTLKGAFYYHHYENYYTLAYIDKMWGIMRDVAFPEKIEL</sequence>
<proteinExistence type="predicted"/>
<gene>
    <name evidence="3" type="ORF">HLB29_08720</name>
</gene>
<dbReference type="PANTHER" id="PTHR13932">
    <property type="entry name" value="COPROPORPHYRINIGEN III OXIDASE"/>
    <property type="match status" value="1"/>
</dbReference>
<keyword evidence="4" id="KW-1185">Reference proteome</keyword>
<reference evidence="3 4" key="1">
    <citation type="submission" date="2020-05" db="EMBL/GenBank/DDBJ databases">
        <title>Draft genome of xy-202 and genomic insight in genome of the genus Peptostreptococcus.</title>
        <authorList>
            <person name="Zhang Z."/>
        </authorList>
    </citation>
    <scope>NUCLEOTIDE SEQUENCE [LARGE SCALE GENOMIC DNA]</scope>
    <source>
        <strain evidence="3 4">DSM 27025</strain>
    </source>
</reference>
<dbReference type="SUPFAM" id="SSF102114">
    <property type="entry name" value="Radical SAM enzymes"/>
    <property type="match status" value="1"/>
</dbReference>
<dbReference type="RefSeq" id="WP_185624771.1">
    <property type="nucleotide sequence ID" value="NZ_JABGBW010000012.1"/>
</dbReference>
<evidence type="ECO:0000256" key="1">
    <source>
        <dbReference type="ARBA" id="ARBA00017228"/>
    </source>
</evidence>
<evidence type="ECO:0000259" key="2">
    <source>
        <dbReference type="PROSITE" id="PS51918"/>
    </source>
</evidence>
<dbReference type="PANTHER" id="PTHR13932:SF5">
    <property type="entry name" value="RADICAL S-ADENOSYL METHIONINE DOMAIN-CONTAINING PROTEIN 1, MITOCHONDRIAL"/>
    <property type="match status" value="1"/>
</dbReference>
<organism evidence="3 4">
    <name type="scientific">Peptostreptococcus canis</name>
    <dbReference type="NCBI Taxonomy" id="1159213"/>
    <lineage>
        <taxon>Bacteria</taxon>
        <taxon>Bacillati</taxon>
        <taxon>Bacillota</taxon>
        <taxon>Clostridia</taxon>
        <taxon>Peptostreptococcales</taxon>
        <taxon>Peptostreptococcaceae</taxon>
        <taxon>Peptostreptococcus</taxon>
    </lineage>
</organism>
<dbReference type="SFLD" id="SFLDG01082">
    <property type="entry name" value="B12-binding_domain_containing"/>
    <property type="match status" value="1"/>
</dbReference>
<dbReference type="EMBL" id="JABGBW010000012">
    <property type="protein sequence ID" value="MBC2576751.1"/>
    <property type="molecule type" value="Genomic_DNA"/>
</dbReference>
<dbReference type="Pfam" id="PF04055">
    <property type="entry name" value="Radical_SAM"/>
    <property type="match status" value="1"/>
</dbReference>
<comment type="caution">
    <text evidence="3">The sequence shown here is derived from an EMBL/GenBank/DDBJ whole genome shotgun (WGS) entry which is preliminary data.</text>
</comment>
<protein>
    <recommendedName>
        <fullName evidence="1">Heme chaperone HemW</fullName>
    </recommendedName>
</protein>
<evidence type="ECO:0000313" key="3">
    <source>
        <dbReference type="EMBL" id="MBC2576751.1"/>
    </source>
</evidence>
<dbReference type="InterPro" id="IPR006638">
    <property type="entry name" value="Elp3/MiaA/NifB-like_rSAM"/>
</dbReference>
<dbReference type="Proteomes" id="UP000713904">
    <property type="component" value="Unassembled WGS sequence"/>
</dbReference>
<dbReference type="Gene3D" id="3.80.30.20">
    <property type="entry name" value="tm_1862 like domain"/>
    <property type="match status" value="1"/>
</dbReference>
<dbReference type="SMART" id="SM00729">
    <property type="entry name" value="Elp3"/>
    <property type="match status" value="1"/>
</dbReference>
<feature type="domain" description="Radical SAM core" evidence="2">
    <location>
        <begin position="22"/>
        <end position="251"/>
    </location>
</feature>
<accession>A0ABR6TMV9</accession>
<dbReference type="InterPro" id="IPR034505">
    <property type="entry name" value="Coproporphyrinogen-III_oxidase"/>
</dbReference>
<dbReference type="SFLD" id="SFLDG01065">
    <property type="entry name" value="anaerobic_coproporphyrinogen-I"/>
    <property type="match status" value="1"/>
</dbReference>
<evidence type="ECO:0000313" key="4">
    <source>
        <dbReference type="Proteomes" id="UP000713904"/>
    </source>
</evidence>
<dbReference type="InterPro" id="IPR058240">
    <property type="entry name" value="rSAM_sf"/>
</dbReference>
<dbReference type="PROSITE" id="PS51918">
    <property type="entry name" value="RADICAL_SAM"/>
    <property type="match status" value="1"/>
</dbReference>
<dbReference type="InterPro" id="IPR007197">
    <property type="entry name" value="rSAM"/>
</dbReference>
<dbReference type="InterPro" id="IPR023404">
    <property type="entry name" value="rSAM_horseshoe"/>
</dbReference>